<dbReference type="GO" id="GO:0140359">
    <property type="term" value="F:ABC-type transporter activity"/>
    <property type="evidence" value="ECO:0007669"/>
    <property type="project" value="InterPro"/>
</dbReference>
<dbReference type="AlphaFoldDB" id="D2R6C4"/>
<proteinExistence type="predicted"/>
<dbReference type="STRING" id="530564.Psta_0817"/>
<protein>
    <recommendedName>
        <fullName evidence="4">ABC-2 family transporter protein</fullName>
    </recommendedName>
</protein>
<dbReference type="KEGG" id="psl:Psta_0817"/>
<dbReference type="HOGENOM" id="CLU_363635_0_0_0"/>
<gene>
    <name evidence="2" type="ordered locus">Psta_0817</name>
</gene>
<accession>D2R6C4</accession>
<evidence type="ECO:0000313" key="2">
    <source>
        <dbReference type="EMBL" id="ADB15502.1"/>
    </source>
</evidence>
<keyword evidence="1" id="KW-1133">Transmembrane helix</keyword>
<dbReference type="Proteomes" id="UP000001887">
    <property type="component" value="Chromosome"/>
</dbReference>
<dbReference type="PANTHER" id="PTHR37305">
    <property type="entry name" value="INTEGRAL MEMBRANE PROTEIN-RELATED"/>
    <property type="match status" value="1"/>
</dbReference>
<evidence type="ECO:0008006" key="4">
    <source>
        <dbReference type="Google" id="ProtNLM"/>
    </source>
</evidence>
<dbReference type="SUPFAM" id="SSF50969">
    <property type="entry name" value="YVTN repeat-like/Quinoprotein amine dehydrogenase"/>
    <property type="match status" value="1"/>
</dbReference>
<keyword evidence="1" id="KW-0472">Membrane</keyword>
<keyword evidence="1" id="KW-0812">Transmembrane</keyword>
<dbReference type="InterPro" id="IPR011044">
    <property type="entry name" value="Quino_amine_DH_bsu"/>
</dbReference>
<organism evidence="2 3">
    <name type="scientific">Pirellula staleyi (strain ATCC 27377 / DSM 6068 / ICPB 4128)</name>
    <name type="common">Pirella staleyi</name>
    <dbReference type="NCBI Taxonomy" id="530564"/>
    <lineage>
        <taxon>Bacteria</taxon>
        <taxon>Pseudomonadati</taxon>
        <taxon>Planctomycetota</taxon>
        <taxon>Planctomycetia</taxon>
        <taxon>Pirellulales</taxon>
        <taxon>Pirellulaceae</taxon>
        <taxon>Pirellula</taxon>
    </lineage>
</organism>
<dbReference type="InterPro" id="IPR015943">
    <property type="entry name" value="WD40/YVTN_repeat-like_dom_sf"/>
</dbReference>
<evidence type="ECO:0000313" key="3">
    <source>
        <dbReference type="Proteomes" id="UP000001887"/>
    </source>
</evidence>
<dbReference type="PANTHER" id="PTHR37305:SF1">
    <property type="entry name" value="MEMBRANE PROTEIN"/>
    <property type="match status" value="1"/>
</dbReference>
<feature type="transmembrane region" description="Helical" evidence="1">
    <location>
        <begin position="323"/>
        <end position="342"/>
    </location>
</feature>
<reference evidence="2 3" key="1">
    <citation type="journal article" date="2009" name="Stand. Genomic Sci.">
        <title>Complete genome sequence of Pirellula staleyi type strain (ATCC 27377).</title>
        <authorList>
            <person name="Clum A."/>
            <person name="Tindall B.J."/>
            <person name="Sikorski J."/>
            <person name="Ivanova N."/>
            <person name="Mavrommatis K."/>
            <person name="Lucas S."/>
            <person name="Glavina del Rio T."/>
            <person name="Nolan M."/>
            <person name="Chen F."/>
            <person name="Tice H."/>
            <person name="Pitluck S."/>
            <person name="Cheng J.F."/>
            <person name="Chertkov O."/>
            <person name="Brettin T."/>
            <person name="Han C."/>
            <person name="Detter J.C."/>
            <person name="Kuske C."/>
            <person name="Bruce D."/>
            <person name="Goodwin L."/>
            <person name="Ovchinikova G."/>
            <person name="Pati A."/>
            <person name="Mikhailova N."/>
            <person name="Chen A."/>
            <person name="Palaniappan K."/>
            <person name="Land M."/>
            <person name="Hauser L."/>
            <person name="Chang Y.J."/>
            <person name="Jeffries C.D."/>
            <person name="Chain P."/>
            <person name="Rohde M."/>
            <person name="Goker M."/>
            <person name="Bristow J."/>
            <person name="Eisen J.A."/>
            <person name="Markowitz V."/>
            <person name="Hugenholtz P."/>
            <person name="Kyrpides N.C."/>
            <person name="Klenk H.P."/>
            <person name="Lapidus A."/>
        </authorList>
    </citation>
    <scope>NUCLEOTIDE SEQUENCE [LARGE SCALE GENOMIC DNA]</scope>
    <source>
        <strain evidence="3">ATCC 27377 / DSM 6068 / ICPB 4128</strain>
    </source>
</reference>
<feature type="transmembrane region" description="Helical" evidence="1">
    <location>
        <begin position="294"/>
        <end position="317"/>
    </location>
</feature>
<dbReference type="eggNOG" id="COG1277">
    <property type="taxonomic scope" value="Bacteria"/>
</dbReference>
<keyword evidence="3" id="KW-1185">Reference proteome</keyword>
<dbReference type="Pfam" id="PF12679">
    <property type="entry name" value="ABC2_membrane_2"/>
    <property type="match status" value="1"/>
</dbReference>
<feature type="transmembrane region" description="Helical" evidence="1">
    <location>
        <begin position="217"/>
        <end position="235"/>
    </location>
</feature>
<evidence type="ECO:0000256" key="1">
    <source>
        <dbReference type="SAM" id="Phobius"/>
    </source>
</evidence>
<dbReference type="EMBL" id="CP001848">
    <property type="protein sequence ID" value="ADB15502.1"/>
    <property type="molecule type" value="Genomic_DNA"/>
</dbReference>
<feature type="transmembrane region" description="Helical" evidence="1">
    <location>
        <begin position="255"/>
        <end position="282"/>
    </location>
</feature>
<sequence length="768" mass="85906">MIPYMAIIKDSFREAISSRVLWILLSLITLTHLTFFPLTFLEVQTIGLRYDNVTNWPGLIEEVVRDRNTSSPSPSKHLWSLLSEETRAKMLELKEPKAGSVSEMRSFLGKTREIHGEIAGLIVSDKFYDKAAFSDIAPSIEVLKLRQTEYAKLAANDRQRLNRVAFEGAYPEFVKASSPTSLQLKYFAWDILVPLPVSKSELTQGVLTYLPYLIDKGLLSIGLLVAILVTASIIPQTFEPGSLHLLLSKPISRSLLYLTKFAGGCAFILVSSAYLFLGLWMIFGTRLGIWEHRLLWCIPLYTFVFAVYYSVAALAGLIWRNTIVSIAVVILFWATCFCVGISKDSMLSVISKNRIQKLTEVDGKLMAVDVMNFPAVFDKENNRWKLAMLSKEQEDTRAVVMLLPVPRPSPVLGPVYDPNKQRLILGTTTFRAQGRIVLGEGDPAQSFLYKPGPVAPVNSLALLPTIEGTPLLVSSFGLFEVEGELSEKGNKPLKLLGFTVPLSERGPLREVSPAVSPSWEKPASAAIDEASDELAIYSRGRVIRLERGTARYDVSQEISLEGEPRQVGRLDIAKSGILVGRADGTLYWLDRETLEERQQFTPEGKNQPRLITASPDGNTFAILFEHDKLWLFDAPSATMKRAKVRGQGDISTATFTERGTLLVADRTTRVTEYDLATMKVVASYAPPLEMMEFTYRYVLMPIYTLCPKPGEFYKTVQYLLTEQATQKQGEDEEAAQEPLHPWRPVTSSALFMAVMLAIGCLYIHRQEF</sequence>
<dbReference type="Gene3D" id="2.130.10.10">
    <property type="entry name" value="YVTN repeat-like/Quinoprotein amine dehydrogenase"/>
    <property type="match status" value="1"/>
</dbReference>
<name>D2R6C4_PIRSD</name>
<dbReference type="GO" id="GO:0005886">
    <property type="term" value="C:plasma membrane"/>
    <property type="evidence" value="ECO:0007669"/>
    <property type="project" value="UniProtKB-SubCell"/>
</dbReference>
<feature type="transmembrane region" description="Helical" evidence="1">
    <location>
        <begin position="20"/>
        <end position="41"/>
    </location>
</feature>